<proteinExistence type="predicted"/>
<dbReference type="Pfam" id="PF13600">
    <property type="entry name" value="DUF4140"/>
    <property type="match status" value="1"/>
</dbReference>
<keyword evidence="6" id="KW-1185">Reference proteome</keyword>
<reference evidence="5 6" key="1">
    <citation type="submission" date="2016-10" db="EMBL/GenBank/DDBJ databases">
        <authorList>
            <person name="de Groot N.N."/>
        </authorList>
    </citation>
    <scope>NUCLEOTIDE SEQUENCE [LARGE SCALE GENOMIC DNA]</scope>
    <source>
        <strain evidence="5 6">DSM 17925</strain>
    </source>
</reference>
<organism evidence="5 6">
    <name type="scientific">Cognatiyoonia koreensis</name>
    <dbReference type="NCBI Taxonomy" id="364200"/>
    <lineage>
        <taxon>Bacteria</taxon>
        <taxon>Pseudomonadati</taxon>
        <taxon>Pseudomonadota</taxon>
        <taxon>Alphaproteobacteria</taxon>
        <taxon>Rhodobacterales</taxon>
        <taxon>Paracoccaceae</taxon>
        <taxon>Cognatiyoonia</taxon>
    </lineage>
</organism>
<feature type="chain" id="PRO_5011606036" description="DUF4139 domain-containing protein" evidence="2">
    <location>
        <begin position="21"/>
        <end position="584"/>
    </location>
</feature>
<gene>
    <name evidence="5" type="ORF">SAMN04488515_1367</name>
</gene>
<dbReference type="PANTHER" id="PTHR31005">
    <property type="entry name" value="DUF4139 DOMAIN-CONTAINING PROTEIN"/>
    <property type="match status" value="1"/>
</dbReference>
<evidence type="ECO:0000313" key="6">
    <source>
        <dbReference type="Proteomes" id="UP000199167"/>
    </source>
</evidence>
<dbReference type="InterPro" id="IPR025554">
    <property type="entry name" value="DUF4140"/>
</dbReference>
<keyword evidence="1" id="KW-0175">Coiled coil</keyword>
<evidence type="ECO:0000313" key="5">
    <source>
        <dbReference type="EMBL" id="SEW16712.1"/>
    </source>
</evidence>
<dbReference type="AlphaFoldDB" id="A0A1I0PQU1"/>
<sequence>MKTLFATTALAMLTTLPAFAAVIESDSTIDAATVFPEGATITRKAEFSADAGKHQIIIDDLPMYFDATSLRVTGEGTAAFRIVSVDHRIRRLPPRKEFDTDAYKALEAEREALEDRREDLMFDIQAVDLKIAVAEGRLKMVENLMEREPQRLVNVAAYTPRDATDWGQTIGVLAEQMDIALTAKLLAEREKQDLFDNIADLDEDIDKLEQRMLATRLPAQEKSVATIEIVADTAIEGTLNLEYRTDAAGWQPIYDLRLTQGEEATLNIERHARIHQHTGEAWDDVTLTLSTARPSLRMDAPMFASQIARLWNPKVEERMRDSIAGEADVNVQGVMPLRTAQAPMRSLTEATPEPVRFETRGRTLIFKITEPADIDGDGTTRQLLIDASRTTVDVSARATPRLDPSAYLYATLDNTFNGPILPGAASTYVDGAFIGQSYLPFTAQDAELTLPFGALDGVTISSEIKDRETGDYGILSTTNTQVEAFEFVATSVLPYDVPLTIYDRAPVSEDEDLVVDITAAPRPTTENAEGVRGLAAWTFDMKANSETVITFGYELSWPGEQELQLTSTDWPILHEGSTGSFVFR</sequence>
<feature type="domain" description="DUF4140" evidence="4">
    <location>
        <begin position="32"/>
        <end position="133"/>
    </location>
</feature>
<evidence type="ECO:0000256" key="2">
    <source>
        <dbReference type="SAM" id="SignalP"/>
    </source>
</evidence>
<dbReference type="Proteomes" id="UP000199167">
    <property type="component" value="Unassembled WGS sequence"/>
</dbReference>
<evidence type="ECO:0000259" key="3">
    <source>
        <dbReference type="Pfam" id="PF13598"/>
    </source>
</evidence>
<accession>A0A1I0PQU1</accession>
<feature type="coiled-coil region" evidence="1">
    <location>
        <begin position="96"/>
        <end position="123"/>
    </location>
</feature>
<dbReference type="NCBIfam" id="TIGR02231">
    <property type="entry name" value="mucoidy inhibitor MuiA family protein"/>
    <property type="match status" value="1"/>
</dbReference>
<protein>
    <recommendedName>
        <fullName evidence="7">DUF4139 domain-containing protein</fullName>
    </recommendedName>
</protein>
<feature type="signal peptide" evidence="2">
    <location>
        <begin position="1"/>
        <end position="20"/>
    </location>
</feature>
<dbReference type="PANTHER" id="PTHR31005:SF8">
    <property type="entry name" value="DUF4139 DOMAIN-CONTAINING PROTEIN"/>
    <property type="match status" value="1"/>
</dbReference>
<dbReference type="Pfam" id="PF13598">
    <property type="entry name" value="DUF4139"/>
    <property type="match status" value="1"/>
</dbReference>
<dbReference type="EMBL" id="FOIZ01000001">
    <property type="protein sequence ID" value="SEW16712.1"/>
    <property type="molecule type" value="Genomic_DNA"/>
</dbReference>
<name>A0A1I0PQU1_9RHOB</name>
<dbReference type="InterPro" id="IPR037291">
    <property type="entry name" value="DUF4139"/>
</dbReference>
<dbReference type="InterPro" id="IPR011935">
    <property type="entry name" value="CHP02231"/>
</dbReference>
<feature type="domain" description="DUF4139" evidence="3">
    <location>
        <begin position="239"/>
        <end position="558"/>
    </location>
</feature>
<evidence type="ECO:0000259" key="4">
    <source>
        <dbReference type="Pfam" id="PF13600"/>
    </source>
</evidence>
<evidence type="ECO:0000256" key="1">
    <source>
        <dbReference type="SAM" id="Coils"/>
    </source>
</evidence>
<keyword evidence="2" id="KW-0732">Signal</keyword>
<feature type="coiled-coil region" evidence="1">
    <location>
        <begin position="184"/>
        <end position="211"/>
    </location>
</feature>
<evidence type="ECO:0008006" key="7">
    <source>
        <dbReference type="Google" id="ProtNLM"/>
    </source>
</evidence>
<dbReference type="RefSeq" id="WP_165611797.1">
    <property type="nucleotide sequence ID" value="NZ_FOIZ01000001.1"/>
</dbReference>